<dbReference type="InterPro" id="IPR013088">
    <property type="entry name" value="Znf_NHR/GATA"/>
</dbReference>
<feature type="compositionally biased region" description="Polar residues" evidence="7">
    <location>
        <begin position="71"/>
        <end position="81"/>
    </location>
</feature>
<reference evidence="9 10" key="1">
    <citation type="journal article" date="2020" name="ISME J.">
        <title>Uncovering the hidden diversity of litter-decomposition mechanisms in mushroom-forming fungi.</title>
        <authorList>
            <person name="Floudas D."/>
            <person name="Bentzer J."/>
            <person name="Ahren D."/>
            <person name="Johansson T."/>
            <person name="Persson P."/>
            <person name="Tunlid A."/>
        </authorList>
    </citation>
    <scope>NUCLEOTIDE SEQUENCE [LARGE SCALE GENOMIC DNA]</scope>
    <source>
        <strain evidence="9 10">CBS 101986</strain>
    </source>
</reference>
<dbReference type="Proteomes" id="UP000567179">
    <property type="component" value="Unassembled WGS sequence"/>
</dbReference>
<dbReference type="GO" id="GO:0000981">
    <property type="term" value="F:DNA-binding transcription factor activity, RNA polymerase II-specific"/>
    <property type="evidence" value="ECO:0007669"/>
    <property type="project" value="TreeGrafter"/>
</dbReference>
<dbReference type="Gene3D" id="3.30.50.10">
    <property type="entry name" value="Erythroid Transcription Factor GATA-1, subunit A"/>
    <property type="match status" value="2"/>
</dbReference>
<sequence>MTYNYSSAYPSSSGIGGAEHWSNNSRHACGGAETSPEHDQERRWYAQQESSQRPRDSKSLDAHTPRFSGGMMSTQPIQLPSLSHGISGPTYGGTSSHHRPSMHQPHYNRNMSPAAAPMMSNWSSGWDIDDSTAVSMNSAFPSSRYNDSQSSWNNHLNVDMASYDHTSYPGMMISGSDASTSPSLFTADPNQSIPLGGFNFPHRLSPHDSSPSPPPTSPRIKRSPGPGTPLPPAMPLRGDDRPDAPKSCSHCKATTTPLWRRDPVSMRPLCNACGLYLQQRNKLRPQELIDADGDGSESEESDPNYSGPECSHCRTHRTSVWRRSKTGEQLCNACGVYARLRGKPRPLTLKKHKIRPRSKHAPSPPK</sequence>
<dbReference type="Pfam" id="PF00320">
    <property type="entry name" value="GATA"/>
    <property type="match status" value="2"/>
</dbReference>
<evidence type="ECO:0000256" key="5">
    <source>
        <dbReference type="ARBA" id="ARBA00023242"/>
    </source>
</evidence>
<feature type="compositionally biased region" description="Acidic residues" evidence="7">
    <location>
        <begin position="289"/>
        <end position="302"/>
    </location>
</feature>
<organism evidence="9 10">
    <name type="scientific">Psilocybe cf. subviscida</name>
    <dbReference type="NCBI Taxonomy" id="2480587"/>
    <lineage>
        <taxon>Eukaryota</taxon>
        <taxon>Fungi</taxon>
        <taxon>Dikarya</taxon>
        <taxon>Basidiomycota</taxon>
        <taxon>Agaricomycotina</taxon>
        <taxon>Agaricomycetes</taxon>
        <taxon>Agaricomycetidae</taxon>
        <taxon>Agaricales</taxon>
        <taxon>Agaricineae</taxon>
        <taxon>Strophariaceae</taxon>
        <taxon>Psilocybe</taxon>
    </lineage>
</organism>
<dbReference type="PROSITE" id="PS00344">
    <property type="entry name" value="GATA_ZN_FINGER_1"/>
    <property type="match status" value="1"/>
</dbReference>
<keyword evidence="4" id="KW-0862">Zinc</keyword>
<evidence type="ECO:0000256" key="7">
    <source>
        <dbReference type="SAM" id="MobiDB-lite"/>
    </source>
</evidence>
<dbReference type="PRINTS" id="PR00619">
    <property type="entry name" value="GATAZNFINGER"/>
</dbReference>
<dbReference type="PROSITE" id="PS50114">
    <property type="entry name" value="GATA_ZN_FINGER_2"/>
    <property type="match status" value="2"/>
</dbReference>
<dbReference type="GO" id="GO:0000978">
    <property type="term" value="F:RNA polymerase II cis-regulatory region sequence-specific DNA binding"/>
    <property type="evidence" value="ECO:0007669"/>
    <property type="project" value="TreeGrafter"/>
</dbReference>
<keyword evidence="2" id="KW-0479">Metal-binding</keyword>
<keyword evidence="10" id="KW-1185">Reference proteome</keyword>
<dbReference type="InterPro" id="IPR000679">
    <property type="entry name" value="Znf_GATA"/>
</dbReference>
<dbReference type="EMBL" id="JAACJJ010000028">
    <property type="protein sequence ID" value="KAF5321670.1"/>
    <property type="molecule type" value="Genomic_DNA"/>
</dbReference>
<evidence type="ECO:0000313" key="9">
    <source>
        <dbReference type="EMBL" id="KAF5321670.1"/>
    </source>
</evidence>
<evidence type="ECO:0000256" key="4">
    <source>
        <dbReference type="ARBA" id="ARBA00022833"/>
    </source>
</evidence>
<evidence type="ECO:0000256" key="3">
    <source>
        <dbReference type="ARBA" id="ARBA00022771"/>
    </source>
</evidence>
<proteinExistence type="predicted"/>
<dbReference type="PANTHER" id="PTHR10071">
    <property type="entry name" value="TRANSCRIPTION FACTOR GATA FAMILY MEMBER"/>
    <property type="match status" value="1"/>
</dbReference>
<feature type="domain" description="GATA-type" evidence="8">
    <location>
        <begin position="304"/>
        <end position="357"/>
    </location>
</feature>
<feature type="domain" description="GATA-type" evidence="8">
    <location>
        <begin position="242"/>
        <end position="285"/>
    </location>
</feature>
<dbReference type="GO" id="GO:0008270">
    <property type="term" value="F:zinc ion binding"/>
    <property type="evidence" value="ECO:0007669"/>
    <property type="project" value="UniProtKB-KW"/>
</dbReference>
<comment type="subcellular location">
    <subcellularLocation>
        <location evidence="1">Nucleus</location>
    </subcellularLocation>
</comment>
<dbReference type="InterPro" id="IPR039355">
    <property type="entry name" value="Transcription_factor_GATA"/>
</dbReference>
<dbReference type="SMART" id="SM00401">
    <property type="entry name" value="ZnF_GATA"/>
    <property type="match status" value="2"/>
</dbReference>
<feature type="compositionally biased region" description="Low complexity" evidence="7">
    <location>
        <begin position="201"/>
        <end position="210"/>
    </location>
</feature>
<keyword evidence="3 6" id="KW-0863">Zinc-finger</keyword>
<feature type="compositionally biased region" description="Polar residues" evidence="7">
    <location>
        <begin position="180"/>
        <end position="193"/>
    </location>
</feature>
<dbReference type="SUPFAM" id="SSF57716">
    <property type="entry name" value="Glucocorticoid receptor-like (DNA-binding domain)"/>
    <property type="match status" value="2"/>
</dbReference>
<protein>
    <recommendedName>
        <fullName evidence="8">GATA-type domain-containing protein</fullName>
    </recommendedName>
</protein>
<evidence type="ECO:0000256" key="2">
    <source>
        <dbReference type="ARBA" id="ARBA00022723"/>
    </source>
</evidence>
<evidence type="ECO:0000259" key="8">
    <source>
        <dbReference type="PROSITE" id="PS50114"/>
    </source>
</evidence>
<accession>A0A8H5F2R7</accession>
<feature type="region of interest" description="Disordered" evidence="7">
    <location>
        <begin position="180"/>
        <end position="250"/>
    </location>
</feature>
<keyword evidence="5" id="KW-0539">Nucleus</keyword>
<feature type="compositionally biased region" description="Basic residues" evidence="7">
    <location>
        <begin position="345"/>
        <end position="360"/>
    </location>
</feature>
<feature type="compositionally biased region" description="Basic and acidic residues" evidence="7">
    <location>
        <begin position="35"/>
        <end position="44"/>
    </location>
</feature>
<dbReference type="OrthoDB" id="515401at2759"/>
<dbReference type="PANTHER" id="PTHR10071:SF281">
    <property type="entry name" value="BOX A-BINDING FACTOR-RELATED"/>
    <property type="match status" value="1"/>
</dbReference>
<dbReference type="CDD" id="cd00202">
    <property type="entry name" value="ZnF_GATA"/>
    <property type="match status" value="2"/>
</dbReference>
<feature type="compositionally biased region" description="Polar residues" evidence="7">
    <location>
        <begin position="1"/>
        <end position="13"/>
    </location>
</feature>
<feature type="region of interest" description="Disordered" evidence="7">
    <location>
        <begin position="1"/>
        <end position="103"/>
    </location>
</feature>
<feature type="compositionally biased region" description="Basic and acidic residues" evidence="7">
    <location>
        <begin position="52"/>
        <end position="64"/>
    </location>
</feature>
<dbReference type="GO" id="GO:0045944">
    <property type="term" value="P:positive regulation of transcription by RNA polymerase II"/>
    <property type="evidence" value="ECO:0007669"/>
    <property type="project" value="TreeGrafter"/>
</dbReference>
<evidence type="ECO:0000256" key="1">
    <source>
        <dbReference type="ARBA" id="ARBA00004123"/>
    </source>
</evidence>
<comment type="caution">
    <text evidence="9">The sequence shown here is derived from an EMBL/GenBank/DDBJ whole genome shotgun (WGS) entry which is preliminary data.</text>
</comment>
<name>A0A8H5F2R7_9AGAR</name>
<evidence type="ECO:0000313" key="10">
    <source>
        <dbReference type="Proteomes" id="UP000567179"/>
    </source>
</evidence>
<evidence type="ECO:0000256" key="6">
    <source>
        <dbReference type="PROSITE-ProRule" id="PRU00094"/>
    </source>
</evidence>
<feature type="region of interest" description="Disordered" evidence="7">
    <location>
        <begin position="345"/>
        <end position="366"/>
    </location>
</feature>
<dbReference type="GO" id="GO:0005634">
    <property type="term" value="C:nucleus"/>
    <property type="evidence" value="ECO:0007669"/>
    <property type="project" value="UniProtKB-SubCell"/>
</dbReference>
<dbReference type="GO" id="GO:0000122">
    <property type="term" value="P:negative regulation of transcription by RNA polymerase II"/>
    <property type="evidence" value="ECO:0007669"/>
    <property type="project" value="TreeGrafter"/>
</dbReference>
<dbReference type="AlphaFoldDB" id="A0A8H5F2R7"/>
<feature type="region of interest" description="Disordered" evidence="7">
    <location>
        <begin position="289"/>
        <end position="318"/>
    </location>
</feature>
<gene>
    <name evidence="9" type="ORF">D9619_000070</name>
</gene>